<gene>
    <name evidence="2" type="ORF">HNP81_000025</name>
</gene>
<protein>
    <submittedName>
        <fullName evidence="2">Mg2+/citrate symporter</fullName>
    </submittedName>
</protein>
<sequence length="87" mass="9840">MEAQDKTSKLVWFNFLLTLSLMVALNLRLAPMPVIFIIGFVIALSVNHPKSCRTKNVIKENASHAVPVVMLVLGADILQFSYLRQKW</sequence>
<evidence type="ECO:0000256" key="1">
    <source>
        <dbReference type="SAM" id="Phobius"/>
    </source>
</evidence>
<evidence type="ECO:0000313" key="2">
    <source>
        <dbReference type="EMBL" id="MBA9024743.1"/>
    </source>
</evidence>
<dbReference type="Proteomes" id="UP000626697">
    <property type="component" value="Unassembled WGS sequence"/>
</dbReference>
<reference evidence="2 3" key="1">
    <citation type="submission" date="2020-08" db="EMBL/GenBank/DDBJ databases">
        <title>Genomic Encyclopedia of Type Strains, Phase IV (KMG-IV): sequencing the most valuable type-strain genomes for metagenomic binning, comparative biology and taxonomic classification.</title>
        <authorList>
            <person name="Goeker M."/>
        </authorList>
    </citation>
    <scope>NUCLEOTIDE SEQUENCE [LARGE SCALE GENOMIC DNA]</scope>
    <source>
        <strain evidence="2 3">DSM 105481</strain>
    </source>
</reference>
<keyword evidence="1" id="KW-1133">Transmembrane helix</keyword>
<comment type="caution">
    <text evidence="2">The sequence shown here is derived from an EMBL/GenBank/DDBJ whole genome shotgun (WGS) entry which is preliminary data.</text>
</comment>
<feature type="transmembrane region" description="Helical" evidence="1">
    <location>
        <begin position="64"/>
        <end position="83"/>
    </location>
</feature>
<dbReference type="EMBL" id="JACJHX010000001">
    <property type="protein sequence ID" value="MBA9024743.1"/>
    <property type="molecule type" value="Genomic_DNA"/>
</dbReference>
<feature type="transmembrane region" description="Helical" evidence="1">
    <location>
        <begin position="12"/>
        <end position="44"/>
    </location>
</feature>
<dbReference type="RefSeq" id="WP_182501221.1">
    <property type="nucleotide sequence ID" value="NZ_JACJHX010000001.1"/>
</dbReference>
<keyword evidence="3" id="KW-1185">Reference proteome</keyword>
<organism evidence="2 3">
    <name type="scientific">Peribacillus huizhouensis</name>
    <dbReference type="NCBI Taxonomy" id="1501239"/>
    <lineage>
        <taxon>Bacteria</taxon>
        <taxon>Bacillati</taxon>
        <taxon>Bacillota</taxon>
        <taxon>Bacilli</taxon>
        <taxon>Bacillales</taxon>
        <taxon>Bacillaceae</taxon>
        <taxon>Peribacillus</taxon>
    </lineage>
</organism>
<proteinExistence type="predicted"/>
<keyword evidence="1" id="KW-0472">Membrane</keyword>
<evidence type="ECO:0000313" key="3">
    <source>
        <dbReference type="Proteomes" id="UP000626697"/>
    </source>
</evidence>
<accession>A0ABR6CI65</accession>
<keyword evidence="1" id="KW-0812">Transmembrane</keyword>
<name>A0ABR6CI65_9BACI</name>